<feature type="domain" description="Sulfatase-modifying factor enzyme-like" evidence="1">
    <location>
        <begin position="71"/>
        <end position="112"/>
    </location>
</feature>
<dbReference type="Proteomes" id="UP000465240">
    <property type="component" value="Unassembled WGS sequence"/>
</dbReference>
<name>A0ABQ1C732_9MYCO</name>
<reference evidence="2 3" key="1">
    <citation type="journal article" date="2019" name="Emerg. Microbes Infect.">
        <title>Comprehensive subspecies identification of 175 nontuberculous mycobacteria species based on 7547 genomic profiles.</title>
        <authorList>
            <person name="Matsumoto Y."/>
            <person name="Kinjo T."/>
            <person name="Motooka D."/>
            <person name="Nabeya D."/>
            <person name="Jung N."/>
            <person name="Uechi K."/>
            <person name="Horii T."/>
            <person name="Iida T."/>
            <person name="Fujita J."/>
            <person name="Nakamura S."/>
        </authorList>
    </citation>
    <scope>NUCLEOTIDE SEQUENCE [LARGE SCALE GENOMIC DNA]</scope>
    <source>
        <strain evidence="2 3">JCM 18565</strain>
    </source>
</reference>
<keyword evidence="3" id="KW-1185">Reference proteome</keyword>
<proteinExistence type="predicted"/>
<dbReference type="Pfam" id="PF03781">
    <property type="entry name" value="FGE-sulfatase"/>
    <property type="match status" value="1"/>
</dbReference>
<comment type="caution">
    <text evidence="2">The sequence shown here is derived from an EMBL/GenBank/DDBJ whole genome shotgun (WGS) entry which is preliminary data.</text>
</comment>
<sequence>MTNSFIREETGGENATNWRDTADRSLTLMLRSIRRRAATEPNIRVPRWPGTRDVQLGDEPERPRHRLANYWRKVVKGGSFLCADSYCRPYRPAGRRPQPIDTGMSHIGFRCIVRPPSAA</sequence>
<dbReference type="SUPFAM" id="SSF56436">
    <property type="entry name" value="C-type lectin-like"/>
    <property type="match status" value="1"/>
</dbReference>
<evidence type="ECO:0000313" key="2">
    <source>
        <dbReference type="EMBL" id="GFG80263.1"/>
    </source>
</evidence>
<accession>A0ABQ1C732</accession>
<gene>
    <name evidence="2" type="ORF">MPRG_35390</name>
</gene>
<dbReference type="Gene3D" id="3.90.1580.10">
    <property type="entry name" value="paralog of FGE (formylglycine-generating enzyme)"/>
    <property type="match status" value="1"/>
</dbReference>
<dbReference type="EMBL" id="BLKX01000001">
    <property type="protein sequence ID" value="GFG80263.1"/>
    <property type="molecule type" value="Genomic_DNA"/>
</dbReference>
<protein>
    <recommendedName>
        <fullName evidence="1">Sulfatase-modifying factor enzyme-like domain-containing protein</fullName>
    </recommendedName>
</protein>
<dbReference type="InterPro" id="IPR042095">
    <property type="entry name" value="SUMF_sf"/>
</dbReference>
<dbReference type="InterPro" id="IPR016187">
    <property type="entry name" value="CTDL_fold"/>
</dbReference>
<dbReference type="InterPro" id="IPR005532">
    <property type="entry name" value="SUMF_dom"/>
</dbReference>
<evidence type="ECO:0000259" key="1">
    <source>
        <dbReference type="Pfam" id="PF03781"/>
    </source>
</evidence>
<organism evidence="2 3">
    <name type="scientific">Mycobacterium paragordonae</name>
    <dbReference type="NCBI Taxonomy" id="1389713"/>
    <lineage>
        <taxon>Bacteria</taxon>
        <taxon>Bacillati</taxon>
        <taxon>Actinomycetota</taxon>
        <taxon>Actinomycetes</taxon>
        <taxon>Mycobacteriales</taxon>
        <taxon>Mycobacteriaceae</taxon>
        <taxon>Mycobacterium</taxon>
    </lineage>
</organism>
<evidence type="ECO:0000313" key="3">
    <source>
        <dbReference type="Proteomes" id="UP000465240"/>
    </source>
</evidence>